<dbReference type="AlphaFoldDB" id="A0A9P8XS86"/>
<gene>
    <name evidence="2" type="ORF">B0I36DRAFT_436785</name>
</gene>
<accession>A0A9P8XS86</accession>
<evidence type="ECO:0000313" key="3">
    <source>
        <dbReference type="Proteomes" id="UP000756346"/>
    </source>
</evidence>
<dbReference type="RefSeq" id="XP_046004578.1">
    <property type="nucleotide sequence ID" value="XM_046162857.1"/>
</dbReference>
<organism evidence="2 3">
    <name type="scientific">Microdochium trichocladiopsis</name>
    <dbReference type="NCBI Taxonomy" id="1682393"/>
    <lineage>
        <taxon>Eukaryota</taxon>
        <taxon>Fungi</taxon>
        <taxon>Dikarya</taxon>
        <taxon>Ascomycota</taxon>
        <taxon>Pezizomycotina</taxon>
        <taxon>Sordariomycetes</taxon>
        <taxon>Xylariomycetidae</taxon>
        <taxon>Xylariales</taxon>
        <taxon>Microdochiaceae</taxon>
        <taxon>Microdochium</taxon>
    </lineage>
</organism>
<dbReference type="EMBL" id="JAGTJQ010000015">
    <property type="protein sequence ID" value="KAH7012202.1"/>
    <property type="molecule type" value="Genomic_DNA"/>
</dbReference>
<protein>
    <submittedName>
        <fullName evidence="2">Uncharacterized protein</fullName>
    </submittedName>
</protein>
<evidence type="ECO:0000256" key="1">
    <source>
        <dbReference type="SAM" id="MobiDB-lite"/>
    </source>
</evidence>
<sequence length="194" mass="21536">MSRESPHPETHLRHYRRGFRTDDATLQRLPQPPSGSQSKRRKTAPPVQPGGHARLRSDARPCAETAVHGELAICIHDCGLQHRLNDGSVDCSEAECHVKTCAADLRVEHLPGRLKNGPFFRFEDGTESNVDCGEDDFVLEAEALVERQDVVDNAFTELLQEILGICIPVLLGCRDAELVLVHRCVDHETCGRAD</sequence>
<proteinExistence type="predicted"/>
<keyword evidence="3" id="KW-1185">Reference proteome</keyword>
<evidence type="ECO:0000313" key="2">
    <source>
        <dbReference type="EMBL" id="KAH7012202.1"/>
    </source>
</evidence>
<dbReference type="GeneID" id="70192403"/>
<feature type="compositionally biased region" description="Basic and acidic residues" evidence="1">
    <location>
        <begin position="1"/>
        <end position="12"/>
    </location>
</feature>
<comment type="caution">
    <text evidence="2">The sequence shown here is derived from an EMBL/GenBank/DDBJ whole genome shotgun (WGS) entry which is preliminary data.</text>
</comment>
<name>A0A9P8XS86_9PEZI</name>
<feature type="region of interest" description="Disordered" evidence="1">
    <location>
        <begin position="1"/>
        <end position="58"/>
    </location>
</feature>
<reference evidence="2" key="1">
    <citation type="journal article" date="2021" name="Nat. Commun.">
        <title>Genetic determinants of endophytism in the Arabidopsis root mycobiome.</title>
        <authorList>
            <person name="Mesny F."/>
            <person name="Miyauchi S."/>
            <person name="Thiergart T."/>
            <person name="Pickel B."/>
            <person name="Atanasova L."/>
            <person name="Karlsson M."/>
            <person name="Huettel B."/>
            <person name="Barry K.W."/>
            <person name="Haridas S."/>
            <person name="Chen C."/>
            <person name="Bauer D."/>
            <person name="Andreopoulos W."/>
            <person name="Pangilinan J."/>
            <person name="LaButti K."/>
            <person name="Riley R."/>
            <person name="Lipzen A."/>
            <person name="Clum A."/>
            <person name="Drula E."/>
            <person name="Henrissat B."/>
            <person name="Kohler A."/>
            <person name="Grigoriev I.V."/>
            <person name="Martin F.M."/>
            <person name="Hacquard S."/>
        </authorList>
    </citation>
    <scope>NUCLEOTIDE SEQUENCE</scope>
    <source>
        <strain evidence="2">MPI-CAGE-CH-0230</strain>
    </source>
</reference>
<dbReference type="Proteomes" id="UP000756346">
    <property type="component" value="Unassembled WGS sequence"/>
</dbReference>